<dbReference type="Proteomes" id="UP000184231">
    <property type="component" value="Unassembled WGS sequence"/>
</dbReference>
<feature type="chain" id="PRO_5012839000" evidence="1">
    <location>
        <begin position="23"/>
        <end position="200"/>
    </location>
</feature>
<sequence>MRTFFKVILSFLLLLGPAIITAQEQLAKQWELDPHHTSVNFGVKHFFNTVNGIFQEKEGTFNFDESDLANSKFTFKVAVASIDTNNEKRDKHLRSEDFFNAAMYEYITFSSNKIEKTEGNNYQVTGDLTIKDVTKTVTIPFRITGEMEHPMMEGTLIKGLSFNTSLNRTDYGVGTGDWGMTMVVGDKVNIEINMELNRKM</sequence>
<accession>A0A1M6MDF7</accession>
<dbReference type="InterPro" id="IPR007372">
    <property type="entry name" value="Lipid/polyisoprenoid-bd_YceI"/>
</dbReference>
<name>A0A1M6MDF7_9FLAO</name>
<protein>
    <submittedName>
        <fullName evidence="3">Polyisoprenoid-binding protein YceI</fullName>
    </submittedName>
</protein>
<evidence type="ECO:0000256" key="1">
    <source>
        <dbReference type="SAM" id="SignalP"/>
    </source>
</evidence>
<proteinExistence type="predicted"/>
<dbReference type="OrthoDB" id="9811006at2"/>
<dbReference type="PANTHER" id="PTHR34406:SF1">
    <property type="entry name" value="PROTEIN YCEI"/>
    <property type="match status" value="1"/>
</dbReference>
<dbReference type="EMBL" id="FQYX01000040">
    <property type="protein sequence ID" value="SHJ81502.1"/>
    <property type="molecule type" value="Genomic_DNA"/>
</dbReference>
<dbReference type="Gene3D" id="2.40.128.110">
    <property type="entry name" value="Lipid/polyisoprenoid-binding, YceI-like"/>
    <property type="match status" value="1"/>
</dbReference>
<evidence type="ECO:0000313" key="3">
    <source>
        <dbReference type="EMBL" id="SHJ81502.1"/>
    </source>
</evidence>
<reference evidence="4" key="1">
    <citation type="submission" date="2016-11" db="EMBL/GenBank/DDBJ databases">
        <authorList>
            <person name="Varghese N."/>
            <person name="Submissions S."/>
        </authorList>
    </citation>
    <scope>NUCLEOTIDE SEQUENCE [LARGE SCALE GENOMIC DNA]</scope>
    <source>
        <strain evidence="4">CGMCC 1.8863</strain>
    </source>
</reference>
<dbReference type="SMART" id="SM00867">
    <property type="entry name" value="YceI"/>
    <property type="match status" value="1"/>
</dbReference>
<keyword evidence="1" id="KW-0732">Signal</keyword>
<evidence type="ECO:0000313" key="4">
    <source>
        <dbReference type="Proteomes" id="UP000184231"/>
    </source>
</evidence>
<keyword evidence="4" id="KW-1185">Reference proteome</keyword>
<feature type="domain" description="Lipid/polyisoprenoid-binding YceI-like" evidence="2">
    <location>
        <begin position="29"/>
        <end position="197"/>
    </location>
</feature>
<dbReference type="InterPro" id="IPR036761">
    <property type="entry name" value="TTHA0802/YceI-like_sf"/>
</dbReference>
<organism evidence="3 4">
    <name type="scientific">Arenibacter nanhaiticus</name>
    <dbReference type="NCBI Taxonomy" id="558155"/>
    <lineage>
        <taxon>Bacteria</taxon>
        <taxon>Pseudomonadati</taxon>
        <taxon>Bacteroidota</taxon>
        <taxon>Flavobacteriia</taxon>
        <taxon>Flavobacteriales</taxon>
        <taxon>Flavobacteriaceae</taxon>
        <taxon>Arenibacter</taxon>
    </lineage>
</organism>
<dbReference type="PANTHER" id="PTHR34406">
    <property type="entry name" value="PROTEIN YCEI"/>
    <property type="match status" value="1"/>
</dbReference>
<evidence type="ECO:0000259" key="2">
    <source>
        <dbReference type="SMART" id="SM00867"/>
    </source>
</evidence>
<gene>
    <name evidence="3" type="ORF">SAMN04487911_14022</name>
</gene>
<feature type="signal peptide" evidence="1">
    <location>
        <begin position="1"/>
        <end position="22"/>
    </location>
</feature>
<dbReference type="SUPFAM" id="SSF101874">
    <property type="entry name" value="YceI-like"/>
    <property type="match status" value="1"/>
</dbReference>
<dbReference type="AlphaFoldDB" id="A0A1M6MDF7"/>
<dbReference type="RefSeq" id="WP_084668542.1">
    <property type="nucleotide sequence ID" value="NZ_FQYX01000040.1"/>
</dbReference>
<dbReference type="Pfam" id="PF04264">
    <property type="entry name" value="YceI"/>
    <property type="match status" value="1"/>
</dbReference>